<reference evidence="8 9" key="1">
    <citation type="submission" date="2022-10" db="EMBL/GenBank/DDBJ databases">
        <title>Defluviimonas sp. nov., isolated from ocean surface sediments.</title>
        <authorList>
            <person name="He W."/>
            <person name="Wang L."/>
            <person name="Zhang D.-F."/>
        </authorList>
    </citation>
    <scope>NUCLEOTIDE SEQUENCE [LARGE SCALE GENOMIC DNA]</scope>
    <source>
        <strain evidence="8 9">WL0050</strain>
    </source>
</reference>
<evidence type="ECO:0000259" key="6">
    <source>
        <dbReference type="PROSITE" id="PS50042"/>
    </source>
</evidence>
<comment type="subcellular location">
    <subcellularLocation>
        <location evidence="1">Membrane</location>
        <topology evidence="1">Multi-pass membrane protein</topology>
    </subcellularLocation>
</comment>
<dbReference type="InterPro" id="IPR014710">
    <property type="entry name" value="RmlC-like_jellyroll"/>
</dbReference>
<feature type="domain" description="STAS" evidence="7">
    <location>
        <begin position="452"/>
        <end position="551"/>
    </location>
</feature>
<dbReference type="InterPro" id="IPR002645">
    <property type="entry name" value="STAS_dom"/>
</dbReference>
<keyword evidence="9" id="KW-1185">Reference proteome</keyword>
<feature type="transmembrane region" description="Helical" evidence="5">
    <location>
        <begin position="121"/>
        <end position="146"/>
    </location>
</feature>
<feature type="transmembrane region" description="Helical" evidence="5">
    <location>
        <begin position="89"/>
        <end position="109"/>
    </location>
</feature>
<dbReference type="CDD" id="cd07042">
    <property type="entry name" value="STAS_SulP_like_sulfate_transporter"/>
    <property type="match status" value="1"/>
</dbReference>
<dbReference type="Pfam" id="PF00027">
    <property type="entry name" value="cNMP_binding"/>
    <property type="match status" value="1"/>
</dbReference>
<dbReference type="Pfam" id="PF01740">
    <property type="entry name" value="STAS"/>
    <property type="match status" value="1"/>
</dbReference>
<dbReference type="InterPro" id="IPR000595">
    <property type="entry name" value="cNMP-bd_dom"/>
</dbReference>
<dbReference type="PROSITE" id="PS50042">
    <property type="entry name" value="CNMP_BINDING_3"/>
    <property type="match status" value="1"/>
</dbReference>
<dbReference type="PROSITE" id="PS50801">
    <property type="entry name" value="STAS"/>
    <property type="match status" value="1"/>
</dbReference>
<keyword evidence="3 5" id="KW-1133">Transmembrane helix</keyword>
<dbReference type="Proteomes" id="UP001652564">
    <property type="component" value="Unassembled WGS sequence"/>
</dbReference>
<dbReference type="Gene3D" id="3.30.750.24">
    <property type="entry name" value="STAS domain"/>
    <property type="match status" value="1"/>
</dbReference>
<accession>A0ABT2ZHS6</accession>
<evidence type="ECO:0000256" key="2">
    <source>
        <dbReference type="ARBA" id="ARBA00022692"/>
    </source>
</evidence>
<feature type="transmembrane region" description="Helical" evidence="5">
    <location>
        <begin position="166"/>
        <end position="182"/>
    </location>
</feature>
<dbReference type="RefSeq" id="WP_263737888.1">
    <property type="nucleotide sequence ID" value="NZ_JAOWKZ010000001.1"/>
</dbReference>
<dbReference type="SUPFAM" id="SSF52091">
    <property type="entry name" value="SpoIIaa-like"/>
    <property type="match status" value="1"/>
</dbReference>
<feature type="transmembrane region" description="Helical" evidence="5">
    <location>
        <begin position="189"/>
        <end position="210"/>
    </location>
</feature>
<dbReference type="SUPFAM" id="SSF51206">
    <property type="entry name" value="cAMP-binding domain-like"/>
    <property type="match status" value="1"/>
</dbReference>
<dbReference type="PANTHER" id="PTHR43310">
    <property type="entry name" value="SULFATE TRANSPORTER YBAR-RELATED"/>
    <property type="match status" value="1"/>
</dbReference>
<feature type="transmembrane region" description="Helical" evidence="5">
    <location>
        <begin position="377"/>
        <end position="396"/>
    </location>
</feature>
<protein>
    <submittedName>
        <fullName evidence="8">SulP family inorganic anion transporter</fullName>
    </submittedName>
</protein>
<dbReference type="Gene3D" id="2.60.120.10">
    <property type="entry name" value="Jelly Rolls"/>
    <property type="match status" value="1"/>
</dbReference>
<name>A0ABT2ZHS6_9RHOB</name>
<evidence type="ECO:0000256" key="1">
    <source>
        <dbReference type="ARBA" id="ARBA00004141"/>
    </source>
</evidence>
<dbReference type="PANTHER" id="PTHR43310:SF2">
    <property type="entry name" value="SLC26A_SULP TRANSPORTER DOMAIN-CONTAINING PROTEIN"/>
    <property type="match status" value="1"/>
</dbReference>
<dbReference type="Pfam" id="PF00916">
    <property type="entry name" value="Sulfate_transp"/>
    <property type="match status" value="1"/>
</dbReference>
<dbReference type="CDD" id="cd00038">
    <property type="entry name" value="CAP_ED"/>
    <property type="match status" value="1"/>
</dbReference>
<feature type="transmembrane region" description="Helical" evidence="5">
    <location>
        <begin position="289"/>
        <end position="309"/>
    </location>
</feature>
<dbReference type="InterPro" id="IPR052706">
    <property type="entry name" value="Membrane-Transporter-like"/>
</dbReference>
<feature type="transmembrane region" description="Helical" evidence="5">
    <location>
        <begin position="33"/>
        <end position="52"/>
    </location>
</feature>
<evidence type="ECO:0000259" key="7">
    <source>
        <dbReference type="PROSITE" id="PS50801"/>
    </source>
</evidence>
<dbReference type="SMART" id="SM00100">
    <property type="entry name" value="cNMP"/>
    <property type="match status" value="1"/>
</dbReference>
<feature type="transmembrane region" description="Helical" evidence="5">
    <location>
        <begin position="346"/>
        <end position="365"/>
    </location>
</feature>
<dbReference type="InterPro" id="IPR011547">
    <property type="entry name" value="SLC26A/SulP_dom"/>
</dbReference>
<keyword evidence="4 5" id="KW-0472">Membrane</keyword>
<keyword evidence="2 5" id="KW-0812">Transmembrane</keyword>
<evidence type="ECO:0000256" key="5">
    <source>
        <dbReference type="SAM" id="Phobius"/>
    </source>
</evidence>
<feature type="transmembrane region" description="Helical" evidence="5">
    <location>
        <begin position="321"/>
        <end position="340"/>
    </location>
</feature>
<dbReference type="InterPro" id="IPR036513">
    <property type="entry name" value="STAS_dom_sf"/>
</dbReference>
<evidence type="ECO:0000256" key="4">
    <source>
        <dbReference type="ARBA" id="ARBA00023136"/>
    </source>
</evidence>
<evidence type="ECO:0000256" key="3">
    <source>
        <dbReference type="ARBA" id="ARBA00022989"/>
    </source>
</evidence>
<evidence type="ECO:0000313" key="9">
    <source>
        <dbReference type="Proteomes" id="UP001652564"/>
    </source>
</evidence>
<dbReference type="InterPro" id="IPR018490">
    <property type="entry name" value="cNMP-bd_dom_sf"/>
</dbReference>
<evidence type="ECO:0000313" key="8">
    <source>
        <dbReference type="EMBL" id="MCV2870680.1"/>
    </source>
</evidence>
<gene>
    <name evidence="8" type="ORF">OEZ71_00050</name>
</gene>
<proteinExistence type="predicted"/>
<feature type="domain" description="Cyclic nucleotide-binding" evidence="6">
    <location>
        <begin position="579"/>
        <end position="664"/>
    </location>
</feature>
<comment type="caution">
    <text evidence="8">The sequence shown here is derived from an EMBL/GenBank/DDBJ whole genome shotgun (WGS) entry which is preliminary data.</text>
</comment>
<sequence length="705" mass="74660">MAVFVLAALSVSFAISFAAFIYAGPLTVHLSKGIGLALLGSVAMPVIVAQTASYRGSICHAQDVPTILMAGAAAAIAGASASAASNSTFATVATFIGVSTLLSGVTFYAAGHFRLGALARFIPYSVIGGLLAATGFLLVMGSLSMLLKDNVTVWSLVRLLEPGAPVRWLPWIVFSVIAVVAVRTSRSSFMLPAFLVVGLVGFYVALWLIGLTLTEAAEKGLLLGPFESSFFLRGLSLEIPFQADWALILKQSATIIAIAAVAVVGLLLNASAIEVALGKELDFEHDLKSTGVANVAAGATGGLVGYHLLGETLLAHRMGLSGPLAGWTVAVASALTLFFGASVIGALPVGLAASVIAFLGIDLLYDWLWVQRRRLPAGDMAIIGVILVTAAGVGFLEALAVGLIAAAIMFIVSYAGIDVVRLRSSGAVRRSSVERGHDDLACLGMKGRETRIFELGGFLFFGTASRLLDNLRIEFEREDPPRYVVFDLSRVTGVDSSAAFSFYRIGELCDRNGAEFFLSGLSDKITGRLETAGHHIDASLYRTLDDALLEIETRQLGQDKLDEAVDGVLNSLCANYPTLDTSEFSERLKLKQGMTLVSEGSESTAIYQLLAGQLRAEITGDDGRKLVVARFVPGALVGEIAYYARVPRTAGVLADTDAEVLKIDLDRIPNSLDGRAAAADLHRLAAGYLARRLMRMTELFRMLSD</sequence>
<feature type="transmembrane region" description="Helical" evidence="5">
    <location>
        <begin position="64"/>
        <end position="83"/>
    </location>
</feature>
<organism evidence="8 9">
    <name type="scientific">Albidovulum litorale</name>
    <dbReference type="NCBI Taxonomy" id="2984134"/>
    <lineage>
        <taxon>Bacteria</taxon>
        <taxon>Pseudomonadati</taxon>
        <taxon>Pseudomonadota</taxon>
        <taxon>Alphaproteobacteria</taxon>
        <taxon>Rhodobacterales</taxon>
        <taxon>Paracoccaceae</taxon>
        <taxon>Albidovulum</taxon>
    </lineage>
</organism>
<feature type="transmembrane region" description="Helical" evidence="5">
    <location>
        <begin position="255"/>
        <end position="277"/>
    </location>
</feature>
<dbReference type="EMBL" id="JAOWKZ010000001">
    <property type="protein sequence ID" value="MCV2870680.1"/>
    <property type="molecule type" value="Genomic_DNA"/>
</dbReference>